<evidence type="ECO:0000313" key="1">
    <source>
        <dbReference type="EMBL" id="HFC97671.1"/>
    </source>
</evidence>
<sequence length="487" mass="53939">MLWGILLFFLLVSGLKAQKIKAFGLELLWEYPLGDVSFQVRAGHTPDSFVRFSPDGRYLALGTFSGRLILFRSGTGRILWEKKIPEAMVKRVAFSPQAEILYYGEQSPEGAVCAVKVSSGQTLWCFSTARDLLRGEPPAPGDVYGIYQLPGIYRLRVLPGGDLLVLGVHSWFDRRVRAWRRLSRLYRLSPEGRVRWAYPASGPAPVTIIYADSDSTGDRVALVSLLPSEYREDLRLPGPPPQSFVALSGRTGQETFRYLLRPLRPYFDRVSAWESVAVSPDGRFAALGTGDGRLFLFDLTVPKLSRILSLATPILFGNFPVSATLGYGLFGPRGVLYILSGESTLPYGLPLSVDRPAGPHPAARTLFALDPETGHLLWRFTSPVRLQGLAVDTRGRTLAVSAAAFRRENLRVRQFGVLVFDLQGRGGGLSRLSGYFPTEGTCFFHLAVSPDGNLIAAVETPWRDELGRLFGKHRLLVLRRIPNSGFR</sequence>
<dbReference type="Gene3D" id="2.130.10.10">
    <property type="entry name" value="YVTN repeat-like/Quinoprotein amine dehydrogenase"/>
    <property type="match status" value="2"/>
</dbReference>
<dbReference type="PANTHER" id="PTHR19879">
    <property type="entry name" value="TRANSCRIPTION INITIATION FACTOR TFIID"/>
    <property type="match status" value="1"/>
</dbReference>
<dbReference type="Proteomes" id="UP000886043">
    <property type="component" value="Unassembled WGS sequence"/>
</dbReference>
<gene>
    <name evidence="1" type="ORF">ENJ40_04315</name>
</gene>
<name>A0A7C3CK24_9BACT</name>
<dbReference type="InterPro" id="IPR015943">
    <property type="entry name" value="WD40/YVTN_repeat-like_dom_sf"/>
</dbReference>
<dbReference type="EMBL" id="DRMH01000055">
    <property type="protein sequence ID" value="HFC97671.1"/>
    <property type="molecule type" value="Genomic_DNA"/>
</dbReference>
<organism evidence="1">
    <name type="scientific">Thermosulfurimonas dismutans</name>
    <dbReference type="NCBI Taxonomy" id="999894"/>
    <lineage>
        <taxon>Bacteria</taxon>
        <taxon>Pseudomonadati</taxon>
        <taxon>Thermodesulfobacteriota</taxon>
        <taxon>Thermodesulfobacteria</taxon>
        <taxon>Thermodesulfobacteriales</taxon>
        <taxon>Thermodesulfobacteriaceae</taxon>
        <taxon>Thermosulfurimonas</taxon>
    </lineage>
</organism>
<dbReference type="SUPFAM" id="SSF50998">
    <property type="entry name" value="Quinoprotein alcohol dehydrogenase-like"/>
    <property type="match status" value="1"/>
</dbReference>
<comment type="caution">
    <text evidence="1">The sequence shown here is derived from an EMBL/GenBank/DDBJ whole genome shotgun (WGS) entry which is preliminary data.</text>
</comment>
<reference evidence="1" key="1">
    <citation type="journal article" date="2020" name="mSystems">
        <title>Genome- and Community-Level Interaction Insights into Carbon Utilization and Element Cycling Functions of Hydrothermarchaeota in Hydrothermal Sediment.</title>
        <authorList>
            <person name="Zhou Z."/>
            <person name="Liu Y."/>
            <person name="Xu W."/>
            <person name="Pan J."/>
            <person name="Luo Z.H."/>
            <person name="Li M."/>
        </authorList>
    </citation>
    <scope>NUCLEOTIDE SEQUENCE [LARGE SCALE GENOMIC DNA]</scope>
    <source>
        <strain evidence="1">HyVt-483</strain>
    </source>
</reference>
<proteinExistence type="predicted"/>
<dbReference type="InterPro" id="IPR011047">
    <property type="entry name" value="Quinoprotein_ADH-like_sf"/>
</dbReference>
<protein>
    <submittedName>
        <fullName evidence="1">WD40 repeat domain-containing protein</fullName>
    </submittedName>
</protein>
<accession>A0A7C3CK24</accession>
<dbReference type="AlphaFoldDB" id="A0A7C3CK24"/>
<dbReference type="PANTHER" id="PTHR19879:SF9">
    <property type="entry name" value="TRANSCRIPTION INITIATION FACTOR TFIID SUBUNIT 5"/>
    <property type="match status" value="1"/>
</dbReference>